<dbReference type="EMBL" id="KV429052">
    <property type="protein sequence ID" value="KZT70299.1"/>
    <property type="molecule type" value="Genomic_DNA"/>
</dbReference>
<dbReference type="Proteomes" id="UP000076727">
    <property type="component" value="Unassembled WGS sequence"/>
</dbReference>
<reference evidence="2 3" key="1">
    <citation type="journal article" date="2016" name="Mol. Biol. Evol.">
        <title>Comparative Genomics of Early-Diverging Mushroom-Forming Fungi Provides Insights into the Origins of Lignocellulose Decay Capabilities.</title>
        <authorList>
            <person name="Nagy L.G."/>
            <person name="Riley R."/>
            <person name="Tritt A."/>
            <person name="Adam C."/>
            <person name="Daum C."/>
            <person name="Floudas D."/>
            <person name="Sun H."/>
            <person name="Yadav J.S."/>
            <person name="Pangilinan J."/>
            <person name="Larsson K.H."/>
            <person name="Matsuura K."/>
            <person name="Barry K."/>
            <person name="Labutti K."/>
            <person name="Kuo R."/>
            <person name="Ohm R.A."/>
            <person name="Bhattacharya S.S."/>
            <person name="Shirouzu T."/>
            <person name="Yoshinaga Y."/>
            <person name="Martin F.M."/>
            <person name="Grigoriev I.V."/>
            <person name="Hibbett D.S."/>
        </authorList>
    </citation>
    <scope>NUCLEOTIDE SEQUENCE [LARGE SCALE GENOMIC DNA]</scope>
    <source>
        <strain evidence="2 3">L-15889</strain>
    </source>
</reference>
<feature type="region of interest" description="Disordered" evidence="1">
    <location>
        <begin position="54"/>
        <end position="78"/>
    </location>
</feature>
<evidence type="ECO:0000313" key="3">
    <source>
        <dbReference type="Proteomes" id="UP000076727"/>
    </source>
</evidence>
<keyword evidence="3" id="KW-1185">Reference proteome</keyword>
<accession>A0A165R4I6</accession>
<dbReference type="AlphaFoldDB" id="A0A165R4I6"/>
<gene>
    <name evidence="2" type="ORF">DAEQUDRAFT_216782</name>
</gene>
<evidence type="ECO:0000256" key="1">
    <source>
        <dbReference type="SAM" id="MobiDB-lite"/>
    </source>
</evidence>
<organism evidence="2 3">
    <name type="scientific">Daedalea quercina L-15889</name>
    <dbReference type="NCBI Taxonomy" id="1314783"/>
    <lineage>
        <taxon>Eukaryota</taxon>
        <taxon>Fungi</taxon>
        <taxon>Dikarya</taxon>
        <taxon>Basidiomycota</taxon>
        <taxon>Agaricomycotina</taxon>
        <taxon>Agaricomycetes</taxon>
        <taxon>Polyporales</taxon>
        <taxon>Fomitopsis</taxon>
    </lineage>
</organism>
<name>A0A165R4I6_9APHY</name>
<evidence type="ECO:0000313" key="2">
    <source>
        <dbReference type="EMBL" id="KZT70299.1"/>
    </source>
</evidence>
<protein>
    <submittedName>
        <fullName evidence="2">Uncharacterized protein</fullName>
    </submittedName>
</protein>
<sequence>MLRLPACRPSSSCTSRHRAARQCRTCCQWLKKRTRSRYAGRPKRAIGSFISAPLKPRQYPSRSRGRHRSDRYTGTSVRPCNSARRWQGSFAAWCCVCMTYVQADVSPSSSLLVNRTAE</sequence>
<proteinExistence type="predicted"/>